<keyword evidence="2" id="KW-0808">Transferase</keyword>
<dbReference type="Proteomes" id="UP001152485">
    <property type="component" value="Unassembled WGS sequence"/>
</dbReference>
<gene>
    <name evidence="2" type="primary">anmK</name>
    <name evidence="2" type="ORF">PSECIP111854_01111</name>
    <name evidence="1" type="ORF">PSECIP111951_00009</name>
</gene>
<evidence type="ECO:0000313" key="1">
    <source>
        <dbReference type="EMBL" id="CAH9049716.1"/>
    </source>
</evidence>
<comment type="caution">
    <text evidence="2">The sequence shown here is derived from an EMBL/GenBank/DDBJ whole genome shotgun (WGS) entry which is preliminary data.</text>
</comment>
<protein>
    <submittedName>
        <fullName evidence="2">Anhydro-N-acetylmuramic acid kinase</fullName>
        <ecNumber evidence="2">2.7.1.170</ecNumber>
    </submittedName>
</protein>
<dbReference type="AlphaFoldDB" id="A0A9W4VWY2"/>
<dbReference type="EMBL" id="CAMAPD010000001">
    <property type="protein sequence ID" value="CAH9049716.1"/>
    <property type="molecule type" value="Genomic_DNA"/>
</dbReference>
<sequence length="396" mass="43054">MHSHIKKLYQSATKPERLIIGLMSGTSLDGLDVALCRVSGNGRGTELTVQAFTTCDYPQSVKDKISQVFAKQTVNLEYLTLLNPWLGQYHGQLINQCLMRWQVDPHTIDVIASHGQTIFHCPQHQHDYTEFANATLQIGDADHIAVATGITTIADFRQKHIAAGGEGAPLAQYGDYYYFASNEENRILLNMGGIANLTFLPKGGQLDDVICSDLGPGNTLMDAYMRAYYGKPFDENAAVAMQGKVNSALLNALLETSFFALDLPKTTGPEVFNLALLKRAQRNSNTLELSHQDVMATLSALSAQVIAKHINALAKHSTSVYCSGGGVHNVLLINQIKKLLSTHIKMQNSDVLGVHPDAKEAVLFAMLANECLVGECIEQSAQSSVSVTMGKVSFAD</sequence>
<dbReference type="Pfam" id="PF03702">
    <property type="entry name" value="AnmK"/>
    <property type="match status" value="1"/>
</dbReference>
<dbReference type="PANTHER" id="PTHR30605:SF0">
    <property type="entry name" value="ANHYDRO-N-ACETYLMURAMIC ACID KINASE"/>
    <property type="match status" value="1"/>
</dbReference>
<dbReference type="GO" id="GO:0016301">
    <property type="term" value="F:kinase activity"/>
    <property type="evidence" value="ECO:0007669"/>
    <property type="project" value="UniProtKB-KW"/>
</dbReference>
<name>A0A9W4VWY2_9GAMM</name>
<dbReference type="Gene3D" id="3.30.420.40">
    <property type="match status" value="2"/>
</dbReference>
<dbReference type="SUPFAM" id="SSF53067">
    <property type="entry name" value="Actin-like ATPase domain"/>
    <property type="match status" value="1"/>
</dbReference>
<evidence type="ECO:0000313" key="2">
    <source>
        <dbReference type="EMBL" id="CAH9053141.1"/>
    </source>
</evidence>
<reference evidence="2 4" key="1">
    <citation type="submission" date="2022-07" db="EMBL/GenBank/DDBJ databases">
        <authorList>
            <person name="Criscuolo A."/>
        </authorList>
    </citation>
    <scope>NUCLEOTIDE SEQUENCE</scope>
    <source>
        <strain evidence="4">CIP 111951</strain>
        <strain evidence="2">CIP111854</strain>
        <strain evidence="1">CIP111951</strain>
    </source>
</reference>
<dbReference type="RefSeq" id="WP_261591219.1">
    <property type="nucleotide sequence ID" value="NZ_CAMAPC010000003.1"/>
</dbReference>
<dbReference type="EC" id="2.7.1.170" evidence="2"/>
<dbReference type="InterPro" id="IPR005338">
    <property type="entry name" value="Anhydro_N_Ac-Mur_kinase"/>
</dbReference>
<dbReference type="GO" id="GO:0006040">
    <property type="term" value="P:amino sugar metabolic process"/>
    <property type="evidence" value="ECO:0007669"/>
    <property type="project" value="InterPro"/>
</dbReference>
<organism evidence="2 3">
    <name type="scientific">Pseudoalteromonas holothuriae</name>
    <dbReference type="NCBI Taxonomy" id="2963714"/>
    <lineage>
        <taxon>Bacteria</taxon>
        <taxon>Pseudomonadati</taxon>
        <taxon>Pseudomonadota</taxon>
        <taxon>Gammaproteobacteria</taxon>
        <taxon>Alteromonadales</taxon>
        <taxon>Pseudoalteromonadaceae</taxon>
        <taxon>Pseudoalteromonas</taxon>
    </lineage>
</organism>
<accession>A0A9W4VWY2</accession>
<keyword evidence="2" id="KW-0418">Kinase</keyword>
<keyword evidence="3" id="KW-1185">Reference proteome</keyword>
<dbReference type="EMBL" id="CAMAPC010000003">
    <property type="protein sequence ID" value="CAH9053141.1"/>
    <property type="molecule type" value="Genomic_DNA"/>
</dbReference>
<dbReference type="GO" id="GO:0016773">
    <property type="term" value="F:phosphotransferase activity, alcohol group as acceptor"/>
    <property type="evidence" value="ECO:0007669"/>
    <property type="project" value="InterPro"/>
</dbReference>
<dbReference type="Proteomes" id="UP001152467">
    <property type="component" value="Unassembled WGS sequence"/>
</dbReference>
<proteinExistence type="predicted"/>
<dbReference type="InterPro" id="IPR043129">
    <property type="entry name" value="ATPase_NBD"/>
</dbReference>
<dbReference type="GO" id="GO:0009254">
    <property type="term" value="P:peptidoglycan turnover"/>
    <property type="evidence" value="ECO:0007669"/>
    <property type="project" value="InterPro"/>
</dbReference>
<evidence type="ECO:0000313" key="3">
    <source>
        <dbReference type="Proteomes" id="UP001152467"/>
    </source>
</evidence>
<evidence type="ECO:0000313" key="4">
    <source>
        <dbReference type="Proteomes" id="UP001152485"/>
    </source>
</evidence>
<dbReference type="GO" id="GO:0005524">
    <property type="term" value="F:ATP binding"/>
    <property type="evidence" value="ECO:0007669"/>
    <property type="project" value="InterPro"/>
</dbReference>
<dbReference type="PANTHER" id="PTHR30605">
    <property type="entry name" value="ANHYDRO-N-ACETYLMURAMIC ACID KINASE"/>
    <property type="match status" value="1"/>
</dbReference>